<dbReference type="GO" id="GO:0016616">
    <property type="term" value="F:oxidoreductase activity, acting on the CH-OH group of donors, NAD or NADP as acceptor"/>
    <property type="evidence" value="ECO:0007669"/>
    <property type="project" value="InterPro"/>
</dbReference>
<dbReference type="eggNOG" id="KOG1430">
    <property type="taxonomic scope" value="Eukaryota"/>
</dbReference>
<dbReference type="PhylomeDB" id="A0A0D2WM09"/>
<dbReference type="PANTHER" id="PTHR43245:SF51">
    <property type="entry name" value="SHORT CHAIN DEHYDROGENASE_REDUCTASE FAMILY 42E, MEMBER 2"/>
    <property type="match status" value="1"/>
</dbReference>
<dbReference type="SUPFAM" id="SSF51735">
    <property type="entry name" value="NAD(P)-binding Rossmann-fold domains"/>
    <property type="match status" value="1"/>
</dbReference>
<comment type="similarity">
    <text evidence="1">Belongs to the 3-beta-HSD family.</text>
</comment>
<proteinExistence type="inferred from homology"/>
<dbReference type="Pfam" id="PF01073">
    <property type="entry name" value="3Beta_HSD"/>
    <property type="match status" value="1"/>
</dbReference>
<keyword evidence="3" id="KW-0472">Membrane</keyword>
<feature type="transmembrane region" description="Helical" evidence="3">
    <location>
        <begin position="300"/>
        <end position="320"/>
    </location>
</feature>
<dbReference type="InterPro" id="IPR050177">
    <property type="entry name" value="Lipid_A_modif_metabolic_enz"/>
</dbReference>
<sequence>MSAAQPRVRSKLPPTLDCHGRTFALTGGGGYFGRRLCSLLLRNGASAVHLFDMRIVLPTDLTPDQLARIKTFEGDIRDSVLTESCFRGVDVVFHIASYGMSGKEQLQHKLIYAVNVLGTESVLQAAKRCKVKALVYTSTTNVIFCGKPIINGDETLPYCDLALHTDNYSRTKSIAEKRVLEVNGSPFEESSAPAVLKTCALRAAGIYGENEERHFPRIVGIYQGRPVQHDVRSPTNRVEFVYVDNLAEAHILAANSLLAPPGFDLAAGQAYFISDGEPVNNFEFMRPLVEGLGYKYPTLVLPYTLVFYMAMVIEWTHYVVGRFYNFQPLLTRTEVNKTGVTHFFSIDKARHHLAYVPRVTPKEGMRRLVASFVEKEERERRALLRNGAPAGSFSVFAGVTFAAVFLILVLQYVMVVRPEMDRLQESSR</sequence>
<gene>
    <name evidence="5" type="ORF">CAOG_002855</name>
</gene>
<dbReference type="InParanoid" id="A0A0D2WM09"/>
<dbReference type="InterPro" id="IPR002225">
    <property type="entry name" value="3Beta_OHSteriod_DH/Estase"/>
</dbReference>
<evidence type="ECO:0000256" key="3">
    <source>
        <dbReference type="SAM" id="Phobius"/>
    </source>
</evidence>
<evidence type="ECO:0000313" key="5">
    <source>
        <dbReference type="EMBL" id="KJE91765.1"/>
    </source>
</evidence>
<protein>
    <recommendedName>
        <fullName evidence="4">3-beta hydroxysteroid dehydrogenase/isomerase domain-containing protein</fullName>
    </recommendedName>
</protein>
<evidence type="ECO:0000256" key="2">
    <source>
        <dbReference type="ARBA" id="ARBA00023002"/>
    </source>
</evidence>
<dbReference type="GO" id="GO:0006694">
    <property type="term" value="P:steroid biosynthetic process"/>
    <property type="evidence" value="ECO:0007669"/>
    <property type="project" value="InterPro"/>
</dbReference>
<name>A0A0D2WM09_CAPO3</name>
<accession>A0A0D2WM09</accession>
<evidence type="ECO:0000313" key="6">
    <source>
        <dbReference type="Proteomes" id="UP000008743"/>
    </source>
</evidence>
<feature type="transmembrane region" description="Helical" evidence="3">
    <location>
        <begin position="393"/>
        <end position="415"/>
    </location>
</feature>
<dbReference type="PANTHER" id="PTHR43245">
    <property type="entry name" value="BIFUNCTIONAL POLYMYXIN RESISTANCE PROTEIN ARNA"/>
    <property type="match status" value="1"/>
</dbReference>
<dbReference type="STRING" id="595528.A0A0D2WM09"/>
<reference evidence="6" key="1">
    <citation type="submission" date="2011-02" db="EMBL/GenBank/DDBJ databases">
        <title>The Genome Sequence of Capsaspora owczarzaki ATCC 30864.</title>
        <authorList>
            <person name="Russ C."/>
            <person name="Cuomo C."/>
            <person name="Burger G."/>
            <person name="Gray M.W."/>
            <person name="Holland P.W.H."/>
            <person name="King N."/>
            <person name="Lang F.B.F."/>
            <person name="Roger A.J."/>
            <person name="Ruiz-Trillo I."/>
            <person name="Young S.K."/>
            <person name="Zeng Q."/>
            <person name="Gargeya S."/>
            <person name="Alvarado L."/>
            <person name="Berlin A."/>
            <person name="Chapman S.B."/>
            <person name="Chen Z."/>
            <person name="Freedman E."/>
            <person name="Gellesch M."/>
            <person name="Goldberg J."/>
            <person name="Griggs A."/>
            <person name="Gujja S."/>
            <person name="Heilman E."/>
            <person name="Heiman D."/>
            <person name="Howarth C."/>
            <person name="Mehta T."/>
            <person name="Neiman D."/>
            <person name="Pearson M."/>
            <person name="Roberts A."/>
            <person name="Saif S."/>
            <person name="Shea T."/>
            <person name="Shenoy N."/>
            <person name="Sisk P."/>
            <person name="Stolte C."/>
            <person name="Sykes S."/>
            <person name="White J."/>
            <person name="Yandava C."/>
            <person name="Haas B."/>
            <person name="Nusbaum C."/>
            <person name="Birren B."/>
        </authorList>
    </citation>
    <scope>NUCLEOTIDE SEQUENCE</scope>
    <source>
        <strain evidence="6">ATCC 30864</strain>
    </source>
</reference>
<dbReference type="OrthoDB" id="2735536at2759"/>
<dbReference type="InterPro" id="IPR036291">
    <property type="entry name" value="NAD(P)-bd_dom_sf"/>
</dbReference>
<evidence type="ECO:0000256" key="1">
    <source>
        <dbReference type="ARBA" id="ARBA00009219"/>
    </source>
</evidence>
<dbReference type="EMBL" id="KE346363">
    <property type="protein sequence ID" value="KJE91765.1"/>
    <property type="molecule type" value="Genomic_DNA"/>
</dbReference>
<keyword evidence="2" id="KW-0560">Oxidoreductase</keyword>
<dbReference type="AlphaFoldDB" id="A0A0D2WM09"/>
<feature type="domain" description="3-beta hydroxysteroid dehydrogenase/isomerase" evidence="4">
    <location>
        <begin position="25"/>
        <end position="301"/>
    </location>
</feature>
<evidence type="ECO:0000259" key="4">
    <source>
        <dbReference type="Pfam" id="PF01073"/>
    </source>
</evidence>
<dbReference type="Proteomes" id="UP000008743">
    <property type="component" value="Unassembled WGS sequence"/>
</dbReference>
<organism evidence="5 6">
    <name type="scientific">Capsaspora owczarzaki (strain ATCC 30864)</name>
    <dbReference type="NCBI Taxonomy" id="595528"/>
    <lineage>
        <taxon>Eukaryota</taxon>
        <taxon>Filasterea</taxon>
        <taxon>Capsaspora</taxon>
    </lineage>
</organism>
<keyword evidence="3" id="KW-0812">Transmembrane</keyword>
<dbReference type="Gene3D" id="3.40.50.720">
    <property type="entry name" value="NAD(P)-binding Rossmann-like Domain"/>
    <property type="match status" value="1"/>
</dbReference>
<keyword evidence="6" id="KW-1185">Reference proteome</keyword>
<keyword evidence="3" id="KW-1133">Transmembrane helix</keyword>